<dbReference type="Proteomes" id="UP000829069">
    <property type="component" value="Chromosome"/>
</dbReference>
<feature type="domain" description="Bacterial type II secretion system protein E" evidence="2">
    <location>
        <begin position="67"/>
        <end position="377"/>
    </location>
</feature>
<gene>
    <name evidence="3" type="ORF">MNQ99_04175</name>
</gene>
<proteinExistence type="inferred from homology"/>
<dbReference type="RefSeq" id="WP_241914554.1">
    <property type="nucleotide sequence ID" value="NZ_CP093326.1"/>
</dbReference>
<accession>A0ABY3WAS6</accession>
<protein>
    <submittedName>
        <fullName evidence="3">TadA family conjugal transfer-associated ATPase</fullName>
    </submittedName>
</protein>
<dbReference type="Pfam" id="PF00437">
    <property type="entry name" value="T2SSE"/>
    <property type="match status" value="1"/>
</dbReference>
<dbReference type="CDD" id="cd01130">
    <property type="entry name" value="VirB11-like_ATPase"/>
    <property type="match status" value="1"/>
</dbReference>
<dbReference type="SUPFAM" id="SSF52540">
    <property type="entry name" value="P-loop containing nucleoside triphosphate hydrolases"/>
    <property type="match status" value="1"/>
</dbReference>
<reference evidence="3 4" key="1">
    <citation type="submission" date="2022-03" db="EMBL/GenBank/DDBJ databases">
        <title>Isotopic signatures of nitrous oxide derived from detoxification processes.</title>
        <authorList>
            <person name="Behrendt U."/>
            <person name="Buchen C."/>
            <person name="Well R."/>
            <person name="Ulrich A."/>
            <person name="Rohe L."/>
            <person name="Kolb S."/>
            <person name="Schloter M."/>
            <person name="Horn M.A."/>
            <person name="Augustin J."/>
        </authorList>
    </citation>
    <scope>NUCLEOTIDE SEQUENCE [LARGE SCALE GENOMIC DNA]</scope>
    <source>
        <strain evidence="3 4">S4-C24</strain>
    </source>
</reference>
<dbReference type="PANTHER" id="PTHR30486">
    <property type="entry name" value="TWITCHING MOTILITY PROTEIN PILT"/>
    <property type="match status" value="1"/>
</dbReference>
<dbReference type="PANTHER" id="PTHR30486:SF6">
    <property type="entry name" value="TYPE IV PILUS RETRACTATION ATPASE PILT"/>
    <property type="match status" value="1"/>
</dbReference>
<evidence type="ECO:0000259" key="2">
    <source>
        <dbReference type="Pfam" id="PF00437"/>
    </source>
</evidence>
<sequence length="388" mass="40312">MNGVGRGRRAAPAEARGISLEPFRSAVLSDPSPVTGARLAAAVQSSGRLLGTAGTLQAVDSLSAELRGLGPLQQLAEARVTDILVNGPHDVWTDGEGGLRRAEIAFGSDADVRALAARLVAAGGRRLDDGNPCADVHLAGYRVHAVLPPVSTGGTLLSIRLHRPRRFALAELLVAAPQWQPYLEAIVLQRLNFLICGATGSGKTTMLAAMLGTASPQERMVLVEDAAELNPGHPHVVGLQSRTSNVEGTGAVGMAELVRQALRMRPDRLVVGECRGGEVREFLAAMNTGHAGAGGTIHANSAAAVPARLAAMGALAGMNADSIALQAASALDLVISMQRTDAGRCVQEVCLLQTNDAGRLHTITALAADGAGVRHCHGWDELRGRLFP</sequence>
<dbReference type="NCBIfam" id="TIGR03819">
    <property type="entry name" value="heli_sec_ATPase"/>
    <property type="match status" value="1"/>
</dbReference>
<organism evidence="3 4">
    <name type="scientific">Arthrobacter sulfonylureivorans</name>
    <dbReference type="NCBI Taxonomy" id="2486855"/>
    <lineage>
        <taxon>Bacteria</taxon>
        <taxon>Bacillati</taxon>
        <taxon>Actinomycetota</taxon>
        <taxon>Actinomycetes</taxon>
        <taxon>Micrococcales</taxon>
        <taxon>Micrococcaceae</taxon>
        <taxon>Arthrobacter</taxon>
    </lineage>
</organism>
<comment type="similarity">
    <text evidence="1">Belongs to the GSP E family.</text>
</comment>
<dbReference type="InterPro" id="IPR001482">
    <property type="entry name" value="T2SS/T4SS_dom"/>
</dbReference>
<dbReference type="InterPro" id="IPR050921">
    <property type="entry name" value="T4SS_GSP_E_ATPase"/>
</dbReference>
<evidence type="ECO:0000313" key="3">
    <source>
        <dbReference type="EMBL" id="UNK46567.1"/>
    </source>
</evidence>
<dbReference type="InterPro" id="IPR027417">
    <property type="entry name" value="P-loop_NTPase"/>
</dbReference>
<evidence type="ECO:0000256" key="1">
    <source>
        <dbReference type="ARBA" id="ARBA00006611"/>
    </source>
</evidence>
<dbReference type="Gene3D" id="3.40.50.300">
    <property type="entry name" value="P-loop containing nucleotide triphosphate hydrolases"/>
    <property type="match status" value="1"/>
</dbReference>
<keyword evidence="4" id="KW-1185">Reference proteome</keyword>
<dbReference type="Gene3D" id="3.30.450.380">
    <property type="match status" value="1"/>
</dbReference>
<dbReference type="EMBL" id="CP093326">
    <property type="protein sequence ID" value="UNK46567.1"/>
    <property type="molecule type" value="Genomic_DNA"/>
</dbReference>
<evidence type="ECO:0000313" key="4">
    <source>
        <dbReference type="Proteomes" id="UP000829069"/>
    </source>
</evidence>
<name>A0ABY3WAS6_9MICC</name>
<dbReference type="InterPro" id="IPR022399">
    <property type="entry name" value="TadA-like_ATPase"/>
</dbReference>